<dbReference type="SUPFAM" id="SSF50978">
    <property type="entry name" value="WD40 repeat-like"/>
    <property type="match status" value="1"/>
</dbReference>
<feature type="repeat" description="WD" evidence="3">
    <location>
        <begin position="117"/>
        <end position="152"/>
    </location>
</feature>
<dbReference type="AlphaFoldDB" id="A0A7I8V7Q7"/>
<reference evidence="4 5" key="1">
    <citation type="submission" date="2020-08" db="EMBL/GenBank/DDBJ databases">
        <authorList>
            <person name="Hejnol A."/>
        </authorList>
    </citation>
    <scope>NUCLEOTIDE SEQUENCE [LARGE SCALE GENOMIC DNA]</scope>
</reference>
<feature type="repeat" description="WD" evidence="3">
    <location>
        <begin position="261"/>
        <end position="302"/>
    </location>
</feature>
<dbReference type="PROSITE" id="PS00678">
    <property type="entry name" value="WD_REPEATS_1"/>
    <property type="match status" value="1"/>
</dbReference>
<keyword evidence="5" id="KW-1185">Reference proteome</keyword>
<feature type="repeat" description="WD" evidence="3">
    <location>
        <begin position="206"/>
        <end position="244"/>
    </location>
</feature>
<dbReference type="EMBL" id="CAJFCJ010000002">
    <property type="protein sequence ID" value="CAD5111598.1"/>
    <property type="molecule type" value="Genomic_DNA"/>
</dbReference>
<dbReference type="PANTHER" id="PTHR46202:SF1">
    <property type="entry name" value="DNA EXCISION REPAIR PROTEIN ERCC-8"/>
    <property type="match status" value="1"/>
</dbReference>
<dbReference type="GO" id="GO:0031464">
    <property type="term" value="C:Cul4A-RING E3 ubiquitin ligase complex"/>
    <property type="evidence" value="ECO:0007669"/>
    <property type="project" value="TreeGrafter"/>
</dbReference>
<dbReference type="GO" id="GO:0006283">
    <property type="term" value="P:transcription-coupled nucleotide-excision repair"/>
    <property type="evidence" value="ECO:0007669"/>
    <property type="project" value="InterPro"/>
</dbReference>
<dbReference type="OrthoDB" id="361494at2759"/>
<dbReference type="PROSITE" id="PS50294">
    <property type="entry name" value="WD_REPEATS_REGION"/>
    <property type="match status" value="2"/>
</dbReference>
<dbReference type="GO" id="GO:0043161">
    <property type="term" value="P:proteasome-mediated ubiquitin-dependent protein catabolic process"/>
    <property type="evidence" value="ECO:0007669"/>
    <property type="project" value="TreeGrafter"/>
</dbReference>
<evidence type="ECO:0000256" key="1">
    <source>
        <dbReference type="ARBA" id="ARBA00022574"/>
    </source>
</evidence>
<proteinExistence type="predicted"/>
<sequence length="384" mass="43736">MKNRHLNFPTIPYFHLRQGDMYNIIQDVKQGKRKQIELIRNERAKRLLCLKFDRFINFRPVHNCGINSLDLDSKENRFMLSGGHDGIIALHDTGKKQAKESRIAYNCLFTINEFNNKDKHSCGVYDVKWLPQETNAFLSWSCDRYIKIWDTRCVQVNSEFHFSRPVYKIALPKLAIRSSLLAVGRGAPNYSVELIDLRCGEINCKFNGHSQLVSSLSWSKTNENIIASGSDDCKISIWDIRNGKDCLLSAKSDETEEDYNSRAHSGPITALEFTDDGLYLISLGEDNKLRLWCALTGNLVYEKEIFKVSLGMSITEECNPDLIFIPSGNTVDIINLRDGKYLNTLQNGQSGRINCTCLNNSTLELYSGGVDGNIHCWNDEKNCH</sequence>
<dbReference type="PROSITE" id="PS50082">
    <property type="entry name" value="WD_REPEATS_2"/>
    <property type="match status" value="3"/>
</dbReference>
<keyword evidence="2" id="KW-0677">Repeat</keyword>
<dbReference type="SMART" id="SM00320">
    <property type="entry name" value="WD40"/>
    <property type="match status" value="5"/>
</dbReference>
<comment type="caution">
    <text evidence="4">The sequence shown here is derived from an EMBL/GenBank/DDBJ whole genome shotgun (WGS) entry which is preliminary data.</text>
</comment>
<evidence type="ECO:0000313" key="4">
    <source>
        <dbReference type="EMBL" id="CAD5111598.1"/>
    </source>
</evidence>
<dbReference type="GO" id="GO:0000209">
    <property type="term" value="P:protein polyubiquitination"/>
    <property type="evidence" value="ECO:0007669"/>
    <property type="project" value="TreeGrafter"/>
</dbReference>
<gene>
    <name evidence="4" type="ORF">DGYR_LOCUS866</name>
</gene>
<organism evidence="4 5">
    <name type="scientific">Dimorphilus gyrociliatus</name>
    <dbReference type="NCBI Taxonomy" id="2664684"/>
    <lineage>
        <taxon>Eukaryota</taxon>
        <taxon>Metazoa</taxon>
        <taxon>Spiralia</taxon>
        <taxon>Lophotrochozoa</taxon>
        <taxon>Annelida</taxon>
        <taxon>Polychaeta</taxon>
        <taxon>Polychaeta incertae sedis</taxon>
        <taxon>Dinophilidae</taxon>
        <taxon>Dimorphilus</taxon>
    </lineage>
</organism>
<dbReference type="PANTHER" id="PTHR46202">
    <property type="entry name" value="DNA EXCISION REPAIR PROTEIN ERCC-8"/>
    <property type="match status" value="1"/>
</dbReference>
<evidence type="ECO:0000313" key="5">
    <source>
        <dbReference type="Proteomes" id="UP000549394"/>
    </source>
</evidence>
<name>A0A7I8V7Q7_9ANNE</name>
<dbReference type="InterPro" id="IPR036322">
    <property type="entry name" value="WD40_repeat_dom_sf"/>
</dbReference>
<dbReference type="GO" id="GO:0000109">
    <property type="term" value="C:nucleotide-excision repair complex"/>
    <property type="evidence" value="ECO:0007669"/>
    <property type="project" value="TreeGrafter"/>
</dbReference>
<keyword evidence="1 3" id="KW-0853">WD repeat</keyword>
<dbReference type="InterPro" id="IPR015943">
    <property type="entry name" value="WD40/YVTN_repeat-like_dom_sf"/>
</dbReference>
<accession>A0A7I8V7Q7</accession>
<evidence type="ECO:0000256" key="2">
    <source>
        <dbReference type="ARBA" id="ARBA00022737"/>
    </source>
</evidence>
<dbReference type="Gene3D" id="2.130.10.10">
    <property type="entry name" value="YVTN repeat-like/Quinoprotein amine dehydrogenase"/>
    <property type="match status" value="1"/>
</dbReference>
<evidence type="ECO:0000256" key="3">
    <source>
        <dbReference type="PROSITE-ProRule" id="PRU00221"/>
    </source>
</evidence>
<dbReference type="InterPro" id="IPR042238">
    <property type="entry name" value="Rad28/ERCC8/Ckn1/ATCSA-1"/>
</dbReference>
<protein>
    <submittedName>
        <fullName evidence="4">DgyrCDS893</fullName>
    </submittedName>
</protein>
<dbReference type="Pfam" id="PF00400">
    <property type="entry name" value="WD40"/>
    <property type="match status" value="5"/>
</dbReference>
<dbReference type="InterPro" id="IPR001680">
    <property type="entry name" value="WD40_rpt"/>
</dbReference>
<dbReference type="Proteomes" id="UP000549394">
    <property type="component" value="Unassembled WGS sequence"/>
</dbReference>
<dbReference type="InterPro" id="IPR019775">
    <property type="entry name" value="WD40_repeat_CS"/>
</dbReference>